<dbReference type="InterPro" id="IPR020846">
    <property type="entry name" value="MFS_dom"/>
</dbReference>
<dbReference type="GO" id="GO:0022857">
    <property type="term" value="F:transmembrane transporter activity"/>
    <property type="evidence" value="ECO:0007669"/>
    <property type="project" value="InterPro"/>
</dbReference>
<dbReference type="Gene3D" id="1.20.1250.20">
    <property type="entry name" value="MFS general substrate transporter like domains"/>
    <property type="match status" value="1"/>
</dbReference>
<evidence type="ECO:0000313" key="6">
    <source>
        <dbReference type="Proteomes" id="UP000053815"/>
    </source>
</evidence>
<keyword evidence="3" id="KW-1133">Transmembrane helix</keyword>
<protein>
    <recommendedName>
        <fullName evidence="4">Major facilitator superfamily (MFS) profile domain-containing protein</fullName>
    </recommendedName>
</protein>
<name>A0A0C9M651_9FUNG</name>
<feature type="transmembrane region" description="Helical" evidence="3">
    <location>
        <begin position="323"/>
        <end position="343"/>
    </location>
</feature>
<dbReference type="AlphaFoldDB" id="A0A0C9M651"/>
<feature type="domain" description="Major facilitator superfamily (MFS) profile" evidence="4">
    <location>
        <begin position="289"/>
        <end position="477"/>
    </location>
</feature>
<sequence length="477" mass="51851">MSSIHNITPVVMAMREELQDDHATIARTSSISQRSVSSSITEKHASVPAMLPDEAVFASKKDVDHEYQFKCDDREDGVNKQTSLSDVEQQQQQDTDVDGGYGWLDYLDVNMFRDRVANSQFQLSFVGTILEVCVNLMGPLSQIIASRFGSKTVLIIGTILATLGLELASLSTEIWHLYLTQGVMFGAGASFLYVTAMGTAPLWFNKRRGLALGLASGGSGIGGLVLPFIISATNSKLGIAWTFRILGFICLACDIVACIFIKDKNPAKKKKGERSLKAIFQLSVLKDVNFLLWTCGSVIGLMGYFIPYFFVPANATHLGFTPTQGSTLIAIMSAANFVGRILVGFIGDRIGRLNADIIFTFCASLSSLLVWNFAFSYGVLIAFSVLFGLFCGSYFAMMTPITAAIVTPAQYPTAVSTLLMFNIIAIFGISIASAIETGAHAEPYLVYKMFTGITYLVGGVILVILKLRLTKGIFARF</sequence>
<keyword evidence="3" id="KW-0472">Membrane</keyword>
<proteinExistence type="inferred from homology"/>
<feature type="transmembrane region" description="Helical" evidence="3">
    <location>
        <begin position="447"/>
        <end position="467"/>
    </location>
</feature>
<feature type="transmembrane region" description="Helical" evidence="3">
    <location>
        <begin position="238"/>
        <end position="261"/>
    </location>
</feature>
<dbReference type="PANTHER" id="PTHR11360:SF315">
    <property type="entry name" value="TRANSPORTER MCH2-RELATED"/>
    <property type="match status" value="1"/>
</dbReference>
<feature type="transmembrane region" description="Helical" evidence="3">
    <location>
        <begin position="211"/>
        <end position="232"/>
    </location>
</feature>
<evidence type="ECO:0000259" key="4">
    <source>
        <dbReference type="PROSITE" id="PS50850"/>
    </source>
</evidence>
<dbReference type="GO" id="GO:0016020">
    <property type="term" value="C:membrane"/>
    <property type="evidence" value="ECO:0007669"/>
    <property type="project" value="UniProtKB-SubCell"/>
</dbReference>
<feature type="transmembrane region" description="Helical" evidence="3">
    <location>
        <begin position="380"/>
        <end position="406"/>
    </location>
</feature>
<dbReference type="InterPro" id="IPR011701">
    <property type="entry name" value="MFS"/>
</dbReference>
<feature type="transmembrane region" description="Helical" evidence="3">
    <location>
        <begin position="418"/>
        <end position="435"/>
    </location>
</feature>
<organism evidence="5">
    <name type="scientific">Mucor ambiguus</name>
    <dbReference type="NCBI Taxonomy" id="91626"/>
    <lineage>
        <taxon>Eukaryota</taxon>
        <taxon>Fungi</taxon>
        <taxon>Fungi incertae sedis</taxon>
        <taxon>Mucoromycota</taxon>
        <taxon>Mucoromycotina</taxon>
        <taxon>Mucoromycetes</taxon>
        <taxon>Mucorales</taxon>
        <taxon>Mucorineae</taxon>
        <taxon>Mucoraceae</taxon>
        <taxon>Mucor</taxon>
    </lineage>
</organism>
<comment type="subcellular location">
    <subcellularLocation>
        <location evidence="1">Membrane</location>
        <topology evidence="1">Multi-pass membrane protein</topology>
    </subcellularLocation>
</comment>
<feature type="transmembrane region" description="Helical" evidence="3">
    <location>
        <begin position="152"/>
        <end position="171"/>
    </location>
</feature>
<feature type="transmembrane region" description="Helical" evidence="3">
    <location>
        <begin position="183"/>
        <end position="204"/>
    </location>
</feature>
<evidence type="ECO:0000256" key="1">
    <source>
        <dbReference type="ARBA" id="ARBA00004141"/>
    </source>
</evidence>
<evidence type="ECO:0000256" key="3">
    <source>
        <dbReference type="SAM" id="Phobius"/>
    </source>
</evidence>
<accession>A0A0C9M651</accession>
<comment type="similarity">
    <text evidence="2">Belongs to the major facilitator superfamily. Monocarboxylate porter (TC 2.A.1.13) family.</text>
</comment>
<keyword evidence="6" id="KW-1185">Reference proteome</keyword>
<dbReference type="EMBL" id="DF836306">
    <property type="protein sequence ID" value="GAN02134.1"/>
    <property type="molecule type" value="Genomic_DNA"/>
</dbReference>
<dbReference type="InterPro" id="IPR050327">
    <property type="entry name" value="Proton-linked_MCT"/>
</dbReference>
<dbReference type="Proteomes" id="UP000053815">
    <property type="component" value="Unassembled WGS sequence"/>
</dbReference>
<dbReference type="Pfam" id="PF07690">
    <property type="entry name" value="MFS_1"/>
    <property type="match status" value="1"/>
</dbReference>
<feature type="transmembrane region" description="Helical" evidence="3">
    <location>
        <begin position="290"/>
        <end position="311"/>
    </location>
</feature>
<evidence type="ECO:0000313" key="5">
    <source>
        <dbReference type="EMBL" id="GAN02134.1"/>
    </source>
</evidence>
<dbReference type="SUPFAM" id="SSF103473">
    <property type="entry name" value="MFS general substrate transporter"/>
    <property type="match status" value="1"/>
</dbReference>
<gene>
    <name evidence="5" type="ORF">MAM1_0017d01575</name>
</gene>
<reference evidence="5" key="1">
    <citation type="submission" date="2014-09" db="EMBL/GenBank/DDBJ databases">
        <title>Draft genome sequence of an oleaginous Mucoromycotina fungus Mucor ambiguus NBRC6742.</title>
        <authorList>
            <person name="Takeda I."/>
            <person name="Yamane N."/>
            <person name="Morita T."/>
            <person name="Tamano K."/>
            <person name="Machida M."/>
            <person name="Baker S."/>
            <person name="Koike H."/>
        </authorList>
    </citation>
    <scope>NUCLEOTIDE SEQUENCE</scope>
    <source>
        <strain evidence="5">NBRC 6742</strain>
    </source>
</reference>
<dbReference type="OrthoDB" id="6499973at2759"/>
<keyword evidence="3" id="KW-0812">Transmembrane</keyword>
<feature type="transmembrane region" description="Helical" evidence="3">
    <location>
        <begin position="355"/>
        <end position="374"/>
    </location>
</feature>
<dbReference type="InterPro" id="IPR036259">
    <property type="entry name" value="MFS_trans_sf"/>
</dbReference>
<evidence type="ECO:0000256" key="2">
    <source>
        <dbReference type="ARBA" id="ARBA00006727"/>
    </source>
</evidence>
<dbReference type="PROSITE" id="PS50850">
    <property type="entry name" value="MFS"/>
    <property type="match status" value="1"/>
</dbReference>
<dbReference type="PANTHER" id="PTHR11360">
    <property type="entry name" value="MONOCARBOXYLATE TRANSPORTER"/>
    <property type="match status" value="1"/>
</dbReference>